<evidence type="ECO:0000313" key="2">
    <source>
        <dbReference type="Proteomes" id="UP001221763"/>
    </source>
</evidence>
<protein>
    <submittedName>
        <fullName evidence="1">Uncharacterized protein</fullName>
    </submittedName>
</protein>
<reference evidence="1 2" key="1">
    <citation type="journal article" date="2023" name="Plant">
        <title>Draft Genome Sequence Resource of CBPPT1, a 'Candidatus Phytoplasma trifolii'-Related Strain Associated with Potato Purple Top Disease in the Columbia Basin, U.S.A.</title>
        <authorList>
            <person name="Wei W."/>
            <person name="Shao J."/>
            <person name="Bottner-Parker K.D."/>
            <person name="Zhao Y."/>
        </authorList>
    </citation>
    <scope>NUCLEOTIDE SEQUENCE [LARGE SCALE GENOMIC DNA]</scope>
    <source>
        <strain evidence="1 2">CBPPT1</strain>
    </source>
</reference>
<evidence type="ECO:0000313" key="1">
    <source>
        <dbReference type="EMBL" id="MDC9032334.1"/>
    </source>
</evidence>
<gene>
    <name evidence="1" type="ORF">M8044_000557</name>
</gene>
<keyword evidence="2" id="KW-1185">Reference proteome</keyword>
<name>A0ABT5L9R3_9MOLU</name>
<comment type="caution">
    <text evidence="1">The sequence shown here is derived from an EMBL/GenBank/DDBJ whole genome shotgun (WGS) entry which is preliminary data.</text>
</comment>
<dbReference type="EMBL" id="JANHJP010000070">
    <property type="protein sequence ID" value="MDC9032334.1"/>
    <property type="molecule type" value="Genomic_DNA"/>
</dbReference>
<accession>A0ABT5L9R3</accession>
<sequence length="32" mass="3871">VPPDVRDMWREFQVNEFNIEVVLLCLNFFTSL</sequence>
<organism evidence="1 2">
    <name type="scientific">Columbia Basin potato purple top phytoplasma</name>
    <dbReference type="NCBI Taxonomy" id="307134"/>
    <lineage>
        <taxon>Bacteria</taxon>
        <taxon>Bacillati</taxon>
        <taxon>Mycoplasmatota</taxon>
        <taxon>Mollicutes</taxon>
        <taxon>Acholeplasmatales</taxon>
        <taxon>Acholeplasmataceae</taxon>
        <taxon>Candidatus Phytoplasma</taxon>
        <taxon>16SrVI (Clover proliferation group)</taxon>
    </lineage>
</organism>
<dbReference type="Proteomes" id="UP001221763">
    <property type="component" value="Unassembled WGS sequence"/>
</dbReference>
<feature type="non-terminal residue" evidence="1">
    <location>
        <position position="1"/>
    </location>
</feature>
<proteinExistence type="predicted"/>